<organism evidence="2 3">
    <name type="scientific">Cirrhinus molitorella</name>
    <name type="common">mud carp</name>
    <dbReference type="NCBI Taxonomy" id="172907"/>
    <lineage>
        <taxon>Eukaryota</taxon>
        <taxon>Metazoa</taxon>
        <taxon>Chordata</taxon>
        <taxon>Craniata</taxon>
        <taxon>Vertebrata</taxon>
        <taxon>Euteleostomi</taxon>
        <taxon>Actinopterygii</taxon>
        <taxon>Neopterygii</taxon>
        <taxon>Teleostei</taxon>
        <taxon>Ostariophysi</taxon>
        <taxon>Cypriniformes</taxon>
        <taxon>Cyprinidae</taxon>
        <taxon>Labeoninae</taxon>
        <taxon>Labeonini</taxon>
        <taxon>Cirrhinus</taxon>
    </lineage>
</organism>
<evidence type="ECO:0000256" key="1">
    <source>
        <dbReference type="SAM" id="SignalP"/>
    </source>
</evidence>
<feature type="signal peptide" evidence="1">
    <location>
        <begin position="1"/>
        <end position="29"/>
    </location>
</feature>
<comment type="caution">
    <text evidence="2">The sequence shown here is derived from an EMBL/GenBank/DDBJ whole genome shotgun (WGS) entry which is preliminary data.</text>
</comment>
<protein>
    <submittedName>
        <fullName evidence="2">Uncharacterized protein</fullName>
    </submittedName>
</protein>
<dbReference type="Proteomes" id="UP001558613">
    <property type="component" value="Unassembled WGS sequence"/>
</dbReference>
<dbReference type="EMBL" id="JAYMGO010000008">
    <property type="protein sequence ID" value="KAL1270283.1"/>
    <property type="molecule type" value="Genomic_DNA"/>
</dbReference>
<sequence length="123" mass="13342">MDPIQGLTLTYFSTITLLLCKCCFSTVQSIRFSVCLFDPKYEVHPRPLGPFESLPPVKNYSRITSISISIAPLCIFYSVFEAPLHAEATPPSLLPVTLSLTNGNVGPGRFANGTQGAGHRSIP</sequence>
<reference evidence="2 3" key="1">
    <citation type="submission" date="2023-09" db="EMBL/GenBank/DDBJ databases">
        <authorList>
            <person name="Wang M."/>
        </authorList>
    </citation>
    <scope>NUCLEOTIDE SEQUENCE [LARGE SCALE GENOMIC DNA]</scope>
    <source>
        <strain evidence="2">GT-2023</strain>
        <tissue evidence="2">Liver</tissue>
    </source>
</reference>
<keyword evidence="3" id="KW-1185">Reference proteome</keyword>
<proteinExistence type="predicted"/>
<keyword evidence="1" id="KW-0732">Signal</keyword>
<feature type="chain" id="PRO_5045125437" evidence="1">
    <location>
        <begin position="30"/>
        <end position="123"/>
    </location>
</feature>
<accession>A0ABR3N075</accession>
<gene>
    <name evidence="2" type="ORF">QQF64_032572</name>
</gene>
<evidence type="ECO:0000313" key="2">
    <source>
        <dbReference type="EMBL" id="KAL1270283.1"/>
    </source>
</evidence>
<name>A0ABR3N075_9TELE</name>
<evidence type="ECO:0000313" key="3">
    <source>
        <dbReference type="Proteomes" id="UP001558613"/>
    </source>
</evidence>